<keyword evidence="2" id="KW-0378">Hydrolase</keyword>
<dbReference type="EMBL" id="BSFK01000016">
    <property type="protein sequence ID" value="GLK78232.1"/>
    <property type="molecule type" value="Genomic_DNA"/>
</dbReference>
<protein>
    <submittedName>
        <fullName evidence="8">Helicase</fullName>
    </submittedName>
</protein>
<keyword evidence="9" id="KW-1185">Reference proteome</keyword>
<dbReference type="SUPFAM" id="SSF52540">
    <property type="entry name" value="P-loop containing nucleoside triphosphate hydrolases"/>
    <property type="match status" value="2"/>
</dbReference>
<dbReference type="AlphaFoldDB" id="A0A9W6JJM0"/>
<dbReference type="GO" id="GO:0016787">
    <property type="term" value="F:hydrolase activity"/>
    <property type="evidence" value="ECO:0007669"/>
    <property type="project" value="UniProtKB-KW"/>
</dbReference>
<feature type="domain" description="Helicase ATP-binding" evidence="6">
    <location>
        <begin position="16"/>
        <end position="164"/>
    </location>
</feature>
<comment type="caution">
    <text evidence="8">The sequence shown here is derived from an EMBL/GenBank/DDBJ whole genome shotgun (WGS) entry which is preliminary data.</text>
</comment>
<feature type="compositionally biased region" description="Acidic residues" evidence="5">
    <location>
        <begin position="895"/>
        <end position="917"/>
    </location>
</feature>
<dbReference type="PROSITE" id="PS51192">
    <property type="entry name" value="HELICASE_ATP_BIND_1"/>
    <property type="match status" value="1"/>
</dbReference>
<feature type="compositionally biased region" description="Basic and acidic residues" evidence="5">
    <location>
        <begin position="962"/>
        <end position="1006"/>
    </location>
</feature>
<dbReference type="PANTHER" id="PTHR12131">
    <property type="entry name" value="ATP-DEPENDENT RNA AND DNA HELICASE"/>
    <property type="match status" value="1"/>
</dbReference>
<dbReference type="InterPro" id="IPR014001">
    <property type="entry name" value="Helicase_ATP-bd"/>
</dbReference>
<reference evidence="8" key="1">
    <citation type="journal article" date="2014" name="Int. J. Syst. Evol. Microbiol.">
        <title>Complete genome sequence of Corynebacterium casei LMG S-19264T (=DSM 44701T), isolated from a smear-ripened cheese.</title>
        <authorList>
            <consortium name="US DOE Joint Genome Institute (JGI-PGF)"/>
            <person name="Walter F."/>
            <person name="Albersmeier A."/>
            <person name="Kalinowski J."/>
            <person name="Ruckert C."/>
        </authorList>
    </citation>
    <scope>NUCLEOTIDE SEQUENCE</scope>
    <source>
        <strain evidence="8">VKM B-2555</strain>
    </source>
</reference>
<dbReference type="SMART" id="SM00490">
    <property type="entry name" value="HELICc"/>
    <property type="match status" value="1"/>
</dbReference>
<evidence type="ECO:0000259" key="7">
    <source>
        <dbReference type="PROSITE" id="PS51194"/>
    </source>
</evidence>
<dbReference type="PANTHER" id="PTHR12131:SF1">
    <property type="entry name" value="ATP-DEPENDENT RNA HELICASE SUPV3L1, MITOCHONDRIAL-RELATED"/>
    <property type="match status" value="1"/>
</dbReference>
<dbReference type="PROSITE" id="PS51194">
    <property type="entry name" value="HELICASE_CTER"/>
    <property type="match status" value="1"/>
</dbReference>
<evidence type="ECO:0000256" key="4">
    <source>
        <dbReference type="ARBA" id="ARBA00022840"/>
    </source>
</evidence>
<evidence type="ECO:0000313" key="8">
    <source>
        <dbReference type="EMBL" id="GLK78232.1"/>
    </source>
</evidence>
<proteinExistence type="predicted"/>
<evidence type="ECO:0000256" key="1">
    <source>
        <dbReference type="ARBA" id="ARBA00022741"/>
    </source>
</evidence>
<keyword evidence="3 8" id="KW-0347">Helicase</keyword>
<reference evidence="8" key="2">
    <citation type="submission" date="2023-01" db="EMBL/GenBank/DDBJ databases">
        <authorList>
            <person name="Sun Q."/>
            <person name="Evtushenko L."/>
        </authorList>
    </citation>
    <scope>NUCLEOTIDE SEQUENCE</scope>
    <source>
        <strain evidence="8">VKM B-2555</strain>
    </source>
</reference>
<dbReference type="RefSeq" id="WP_271206034.1">
    <property type="nucleotide sequence ID" value="NZ_BSFK01000016.1"/>
</dbReference>
<dbReference type="InterPro" id="IPR050699">
    <property type="entry name" value="RNA-DNA_Helicase"/>
</dbReference>
<dbReference type="Pfam" id="PF22527">
    <property type="entry name" value="DEXQc_Suv3"/>
    <property type="match status" value="1"/>
</dbReference>
<dbReference type="GO" id="GO:0004386">
    <property type="term" value="F:helicase activity"/>
    <property type="evidence" value="ECO:0007669"/>
    <property type="project" value="UniProtKB-KW"/>
</dbReference>
<evidence type="ECO:0000259" key="6">
    <source>
        <dbReference type="PROSITE" id="PS51192"/>
    </source>
</evidence>
<name>A0A9W6JJM0_9HYPH</name>
<feature type="region of interest" description="Disordered" evidence="5">
    <location>
        <begin position="895"/>
        <end position="1101"/>
    </location>
</feature>
<evidence type="ECO:0000313" key="9">
    <source>
        <dbReference type="Proteomes" id="UP001143364"/>
    </source>
</evidence>
<dbReference type="GO" id="GO:0005524">
    <property type="term" value="F:ATP binding"/>
    <property type="evidence" value="ECO:0007669"/>
    <property type="project" value="UniProtKB-KW"/>
</dbReference>
<keyword evidence="4" id="KW-0067">ATP-binding</keyword>
<evidence type="ECO:0000256" key="2">
    <source>
        <dbReference type="ARBA" id="ARBA00022801"/>
    </source>
</evidence>
<dbReference type="Pfam" id="PF00271">
    <property type="entry name" value="Helicase_C"/>
    <property type="match status" value="1"/>
</dbReference>
<evidence type="ECO:0000256" key="5">
    <source>
        <dbReference type="SAM" id="MobiDB-lite"/>
    </source>
</evidence>
<accession>A0A9W6JJM0</accession>
<organism evidence="8 9">
    <name type="scientific">Methylopila jiangsuensis</name>
    <dbReference type="NCBI Taxonomy" id="586230"/>
    <lineage>
        <taxon>Bacteria</taxon>
        <taxon>Pseudomonadati</taxon>
        <taxon>Pseudomonadota</taxon>
        <taxon>Alphaproteobacteria</taxon>
        <taxon>Hyphomicrobiales</taxon>
        <taxon>Methylopilaceae</taxon>
        <taxon>Methylopila</taxon>
    </lineage>
</organism>
<feature type="compositionally biased region" description="Low complexity" evidence="5">
    <location>
        <begin position="918"/>
        <end position="947"/>
    </location>
</feature>
<evidence type="ECO:0000256" key="3">
    <source>
        <dbReference type="ARBA" id="ARBA00022806"/>
    </source>
</evidence>
<dbReference type="InterPro" id="IPR027417">
    <property type="entry name" value="P-loop_NTPase"/>
</dbReference>
<dbReference type="InterPro" id="IPR001650">
    <property type="entry name" value="Helicase_C-like"/>
</dbReference>
<feature type="compositionally biased region" description="Basic and acidic residues" evidence="5">
    <location>
        <begin position="1020"/>
        <end position="1076"/>
    </location>
</feature>
<dbReference type="InterPro" id="IPR055206">
    <property type="entry name" value="DEXQc_SUV3"/>
</dbReference>
<dbReference type="Gene3D" id="3.40.50.300">
    <property type="entry name" value="P-loop containing nucleotide triphosphate hydrolases"/>
    <property type="match status" value="2"/>
</dbReference>
<dbReference type="Proteomes" id="UP001143364">
    <property type="component" value="Unassembled WGS sequence"/>
</dbReference>
<feature type="domain" description="Helicase C-terminal" evidence="7">
    <location>
        <begin position="164"/>
        <end position="336"/>
    </location>
</feature>
<gene>
    <name evidence="8" type="primary">mgpS</name>
    <name evidence="8" type="ORF">GCM10008171_34860</name>
</gene>
<keyword evidence="1" id="KW-0547">Nucleotide-binding</keyword>
<sequence>MTDVADLAPAPASDLLAPMRGRGVTAVLGPTNTGKTHLAIERMASHGSGLIGLPLRLLAREVYQRLVERVGAAKVALVTGEEKIKPHGARYWVCTVEAMPRDLDVDFVAIDEIQLCADLDRGHVFTDRLLNLRGRYETLALGAATMRPLVEKLLPGAHVITRPRLSQLLFAGERKITRLPPRSAIVAFSADEVYAIAELVRRQRGGAAVVLGALSPRTRNAQVAMYQAGDVDYLIATDAVGMGLNLDVDHVAFAGDRKFDGHQFRRLNPSEIGQVAGRAGRHLRDGTFGTTGRCPPFEPELVERLEGHSFDPVRVLQWRNGRLDFASVGALVDSLSRPPAEAGLTRAPDADDLRALIHLNRDPEVRAAARGPKMTRLLWEVCQVPDYRKIAPAQHTELLAELYGFLSRPGMVPTDWFARHVALTDRADGDIDTLSARIAHIRTWTFVANRSDWLDDPEHWQGVTRSVEDRLSDALHERLAQRFVDRRTSVLMRRLREKDMLEAEINKDGDVVVEGHHVGRLAGFQFAPDSSADTVEGKALRAAAAKALAGEIEARANRFANVGDGDIVLASDGAVRWQGELVGRLVKGDKTLAPRVRVLADDQLTGAAREQVDKRLDLWIRSHVQRLLGPLAALESAEDVTGVARGVAYQLVEDLGVLDRARVADEVKGLEQDARASLRKHGVRFGAHHIYLPTLMKPAPRALAAQLWALAHGHDTDSKVDDIAHLAASGRTSIPADKEVDKGLYRALGYRVCGERAIRVDILERLADLIRPAIAWKPGQSGVAPAGAADGNGFTVTVAMTSLAGCSGEDFAAILRALGYRMERKPKPAEAPASAAASTAPSEETAVDAAADIADEAGETQPTDAVETMEPASAEAGDVPVFDAASEAPALVDPVADEPEPETVDAVEAEDSVETATEEAAAVDAPEAVEADAGLAAVAAESAPTEAAEPEFIEVWRPGGFGRRERPERGGRDRRPAGGDRGPRGEGRGRGPRPQGDRPQGDRPQGERAASAERPQGEGARAEGGRPERSGGGRPHRGDRPERRGEGGRPGGDRPHQGRRDGGRSDRPRDDRRDRGGSTAPFASSGPKRSERGPDPDSPFAKLLALKAQLETGGRPKGTDGGDA</sequence>